<dbReference type="GeneID" id="110801844"/>
<feature type="coiled-coil region" evidence="1">
    <location>
        <begin position="469"/>
        <end position="523"/>
    </location>
</feature>
<name>A0ABM3RLX2_SPIOL</name>
<evidence type="ECO:0000256" key="1">
    <source>
        <dbReference type="SAM" id="Coils"/>
    </source>
</evidence>
<accession>A0ABM3RLX2</accession>
<protein>
    <submittedName>
        <fullName evidence="4">Uncharacterized protein isoform X1</fullName>
    </submittedName>
</protein>
<keyword evidence="3" id="KW-1185">Reference proteome</keyword>
<dbReference type="PANTHER" id="PTHR33499">
    <property type="entry name" value="OS12G0282400 PROTEIN-RELATED"/>
    <property type="match status" value="1"/>
</dbReference>
<evidence type="ECO:0000256" key="2">
    <source>
        <dbReference type="SAM" id="MobiDB-lite"/>
    </source>
</evidence>
<evidence type="ECO:0000313" key="4">
    <source>
        <dbReference type="RefSeq" id="XP_056696606.1"/>
    </source>
</evidence>
<reference evidence="3" key="1">
    <citation type="journal article" date="2021" name="Nat. Commun.">
        <title>Genomic analyses provide insights into spinach domestication and the genetic basis of agronomic traits.</title>
        <authorList>
            <person name="Cai X."/>
            <person name="Sun X."/>
            <person name="Xu C."/>
            <person name="Sun H."/>
            <person name="Wang X."/>
            <person name="Ge C."/>
            <person name="Zhang Z."/>
            <person name="Wang Q."/>
            <person name="Fei Z."/>
            <person name="Jiao C."/>
            <person name="Wang Q."/>
        </authorList>
    </citation>
    <scope>NUCLEOTIDE SEQUENCE [LARGE SCALE GENOMIC DNA]</scope>
    <source>
        <strain evidence="3">cv. Varoflay</strain>
    </source>
</reference>
<dbReference type="Pfam" id="PF03004">
    <property type="entry name" value="Transposase_24"/>
    <property type="match status" value="1"/>
</dbReference>
<sequence>MPGRGGGKNTGNRSIPPRSIAPGRLQTINQLARFNLCNKQDGARIVEKGVKTKSTVAVPNKHNGHPLGEVDRDVVDIVCRNLDRQRAMSTVVNKETECPNLIHDHVDHTSHDSLNVEDVETNDCESQGFVASIGQMAKRKRTSKLAARVATALQVNEAANPKLAEENLNQEEEQQGNEASTHSDVLGCNTETQATSQTRGRGNRGKYKSYVVDMKIKGKGSKLTIEIPDEIDRAIGENARHLVNECGRIVRTKAPLDVKSWQEAFSIAGESMWKEIQDKFQIVDSSQELKMYAFVVDTMQRLYRLWKCRLHYYYKSPKCGKTDDERLKNPPPDLPLNQWKYCVNHYASPEFKLVSTRNSKNRRSAKRCKHTTGNLAFVEVEDILIKENKNVKPSADVIWLIEHTHYNNKGELEWAGDTRSKEIHDKLKDVVATVGDSMTQEEILIQVLEPRSGYIRGKGTALRSYSRGKQQLEQRKLVQKQQEKIQEQEHRIKELEDSQRRQQQELEEYKAQQQEAMEAFKQDLLQQLANI</sequence>
<dbReference type="Proteomes" id="UP000813463">
    <property type="component" value="Chromosome 3"/>
</dbReference>
<proteinExistence type="predicted"/>
<keyword evidence="1" id="KW-0175">Coiled coil</keyword>
<organism evidence="3 4">
    <name type="scientific">Spinacia oleracea</name>
    <name type="common">Spinach</name>
    <dbReference type="NCBI Taxonomy" id="3562"/>
    <lineage>
        <taxon>Eukaryota</taxon>
        <taxon>Viridiplantae</taxon>
        <taxon>Streptophyta</taxon>
        <taxon>Embryophyta</taxon>
        <taxon>Tracheophyta</taxon>
        <taxon>Spermatophyta</taxon>
        <taxon>Magnoliopsida</taxon>
        <taxon>eudicotyledons</taxon>
        <taxon>Gunneridae</taxon>
        <taxon>Pentapetalae</taxon>
        <taxon>Caryophyllales</taxon>
        <taxon>Chenopodiaceae</taxon>
        <taxon>Chenopodioideae</taxon>
        <taxon>Anserineae</taxon>
        <taxon>Spinacia</taxon>
    </lineage>
</organism>
<reference evidence="4" key="2">
    <citation type="submission" date="2025-08" db="UniProtKB">
        <authorList>
            <consortium name="RefSeq"/>
        </authorList>
    </citation>
    <scope>IDENTIFICATION</scope>
    <source>
        <tissue evidence="4">Leaf</tissue>
    </source>
</reference>
<feature type="region of interest" description="Disordered" evidence="2">
    <location>
        <begin position="1"/>
        <end position="21"/>
    </location>
</feature>
<evidence type="ECO:0000313" key="3">
    <source>
        <dbReference type="Proteomes" id="UP000813463"/>
    </source>
</evidence>
<dbReference type="InterPro" id="IPR004252">
    <property type="entry name" value="Probable_transposase_24"/>
</dbReference>
<dbReference type="PANTHER" id="PTHR33499:SF11">
    <property type="entry name" value="NO APICAL MERISTEM-ASSOCIATED C-TERMINAL DOMAIN-CONTAINING PROTEIN"/>
    <property type="match status" value="1"/>
</dbReference>
<gene>
    <name evidence="4" type="primary">LOC110801844</name>
</gene>
<dbReference type="RefSeq" id="XP_056696606.1">
    <property type="nucleotide sequence ID" value="XM_056840628.1"/>
</dbReference>